<keyword evidence="2 4" id="KW-0238">DNA-binding</keyword>
<reference evidence="7 8" key="1">
    <citation type="submission" date="2017-02" db="EMBL/GenBank/DDBJ databases">
        <title>Draft genome of Saccharomonospora sp. 154.</title>
        <authorList>
            <person name="Alonso-Carmona G.S."/>
            <person name="De La Haba R."/>
            <person name="Vera-Gargallo B."/>
            <person name="Sandoval-Trujillo A.H."/>
            <person name="Ramirez-Duran N."/>
            <person name="Ventosa A."/>
        </authorList>
    </citation>
    <scope>NUCLEOTIDE SEQUENCE [LARGE SCALE GENOMIC DNA]</scope>
    <source>
        <strain evidence="7 8">LRS4.154</strain>
    </source>
</reference>
<dbReference type="PANTHER" id="PTHR30349:SF64">
    <property type="entry name" value="PROPHAGE INTEGRASE INTD-RELATED"/>
    <property type="match status" value="1"/>
</dbReference>
<organism evidence="7 8">
    <name type="scientific">Saccharomonospora piscinae</name>
    <dbReference type="NCBI Taxonomy" id="687388"/>
    <lineage>
        <taxon>Bacteria</taxon>
        <taxon>Bacillati</taxon>
        <taxon>Actinomycetota</taxon>
        <taxon>Actinomycetes</taxon>
        <taxon>Pseudonocardiales</taxon>
        <taxon>Pseudonocardiaceae</taxon>
        <taxon>Saccharomonospora</taxon>
    </lineage>
</organism>
<sequence length="418" mass="47333">MGHIQDRWYRPKRDPETGAVVLTGKGKPVMERTELHGRGMRYRVRYLDPDGTERARTFPDKQKKRAEDFLIEVESDKREGKYVDPRAGRVSFRSVASRWVQAQTFDYTTRERVESRVATHLLPFFEGRSIGSVKPSDVQAWLRWLQDRQVAPASRVLYFSHLVSVFSFAQEDKLIVTNPARSRSVTRPREDTARVQPWSGQRARAVLDAMPERYRPAVWVASGLGLRSGEVFGFSLEDVDRDRNVVRVERQVRLVENRPVFAPPKRGKSREVPIGAALLDDLDAYAARFPPTAITLPWLHPSGEPVTVKLVMVNGDGMAVRRTTFRTSVWLPALKRAGIEHPTRADGMHALRHLYASVLLDAGESVKAVSEYLGHTDPGFTLRVYTHLLPSSHERTRKALDAFFGMTLDDGPDLGRAA</sequence>
<dbReference type="GO" id="GO:0015074">
    <property type="term" value="P:DNA integration"/>
    <property type="evidence" value="ECO:0007669"/>
    <property type="project" value="InterPro"/>
</dbReference>
<gene>
    <name evidence="7" type="ORF">B1813_09600</name>
</gene>
<dbReference type="InterPro" id="IPR011010">
    <property type="entry name" value="DNA_brk_join_enz"/>
</dbReference>
<dbReference type="PROSITE" id="PS51898">
    <property type="entry name" value="TYR_RECOMBINASE"/>
    <property type="match status" value="1"/>
</dbReference>
<evidence type="ECO:0000256" key="3">
    <source>
        <dbReference type="ARBA" id="ARBA00023172"/>
    </source>
</evidence>
<dbReference type="Gene3D" id="1.10.150.130">
    <property type="match status" value="1"/>
</dbReference>
<protein>
    <submittedName>
        <fullName evidence="7">Site-specific integrase</fullName>
    </submittedName>
</protein>
<dbReference type="InterPro" id="IPR013762">
    <property type="entry name" value="Integrase-like_cat_sf"/>
</dbReference>
<evidence type="ECO:0000259" key="5">
    <source>
        <dbReference type="PROSITE" id="PS51898"/>
    </source>
</evidence>
<dbReference type="EMBL" id="MWIH01000005">
    <property type="protein sequence ID" value="OQO92445.1"/>
    <property type="molecule type" value="Genomic_DNA"/>
</dbReference>
<dbReference type="Pfam" id="PF00589">
    <property type="entry name" value="Phage_integrase"/>
    <property type="match status" value="1"/>
</dbReference>
<evidence type="ECO:0000259" key="6">
    <source>
        <dbReference type="PROSITE" id="PS51900"/>
    </source>
</evidence>
<accession>A0A1V9A5L9</accession>
<dbReference type="GO" id="GO:0003677">
    <property type="term" value="F:DNA binding"/>
    <property type="evidence" value="ECO:0007669"/>
    <property type="project" value="UniProtKB-UniRule"/>
</dbReference>
<feature type="domain" description="Core-binding (CB)" evidence="6">
    <location>
        <begin position="90"/>
        <end position="170"/>
    </location>
</feature>
<dbReference type="CDD" id="cd01189">
    <property type="entry name" value="INT_ICEBs1_C_like"/>
    <property type="match status" value="1"/>
</dbReference>
<evidence type="ECO:0000256" key="4">
    <source>
        <dbReference type="PROSITE-ProRule" id="PRU01248"/>
    </source>
</evidence>
<dbReference type="GO" id="GO:0006310">
    <property type="term" value="P:DNA recombination"/>
    <property type="evidence" value="ECO:0007669"/>
    <property type="project" value="UniProtKB-KW"/>
</dbReference>
<evidence type="ECO:0000313" key="8">
    <source>
        <dbReference type="Proteomes" id="UP000192591"/>
    </source>
</evidence>
<name>A0A1V9A5L9_SACPI</name>
<dbReference type="STRING" id="1962155.B1813_09600"/>
<dbReference type="SUPFAM" id="SSF56349">
    <property type="entry name" value="DNA breaking-rejoining enzymes"/>
    <property type="match status" value="1"/>
</dbReference>
<dbReference type="PROSITE" id="PS51900">
    <property type="entry name" value="CB"/>
    <property type="match status" value="1"/>
</dbReference>
<keyword evidence="8" id="KW-1185">Reference proteome</keyword>
<comment type="caution">
    <text evidence="7">The sequence shown here is derived from an EMBL/GenBank/DDBJ whole genome shotgun (WGS) entry which is preliminary data.</text>
</comment>
<dbReference type="Gene3D" id="1.10.443.10">
    <property type="entry name" value="Intergrase catalytic core"/>
    <property type="match status" value="1"/>
</dbReference>
<evidence type="ECO:0000313" key="7">
    <source>
        <dbReference type="EMBL" id="OQO92445.1"/>
    </source>
</evidence>
<dbReference type="InterPro" id="IPR044068">
    <property type="entry name" value="CB"/>
</dbReference>
<dbReference type="RefSeq" id="WP_081191507.1">
    <property type="nucleotide sequence ID" value="NZ_MWIH01000005.1"/>
</dbReference>
<dbReference type="AlphaFoldDB" id="A0A1V9A5L9"/>
<evidence type="ECO:0000256" key="2">
    <source>
        <dbReference type="ARBA" id="ARBA00023125"/>
    </source>
</evidence>
<feature type="domain" description="Tyr recombinase" evidence="5">
    <location>
        <begin position="193"/>
        <end position="401"/>
    </location>
</feature>
<dbReference type="InterPro" id="IPR002104">
    <property type="entry name" value="Integrase_catalytic"/>
</dbReference>
<keyword evidence="3" id="KW-0233">DNA recombination</keyword>
<comment type="similarity">
    <text evidence="1">Belongs to the 'phage' integrase family.</text>
</comment>
<dbReference type="Pfam" id="PF22022">
    <property type="entry name" value="Phage_int_M"/>
    <property type="match status" value="1"/>
</dbReference>
<dbReference type="InterPro" id="IPR010998">
    <property type="entry name" value="Integrase_recombinase_N"/>
</dbReference>
<evidence type="ECO:0000256" key="1">
    <source>
        <dbReference type="ARBA" id="ARBA00008857"/>
    </source>
</evidence>
<proteinExistence type="inferred from homology"/>
<dbReference type="InterPro" id="IPR050090">
    <property type="entry name" value="Tyrosine_recombinase_XerCD"/>
</dbReference>
<dbReference type="InterPro" id="IPR053876">
    <property type="entry name" value="Phage_int_M"/>
</dbReference>
<dbReference type="Proteomes" id="UP000192591">
    <property type="component" value="Unassembled WGS sequence"/>
</dbReference>
<dbReference type="PANTHER" id="PTHR30349">
    <property type="entry name" value="PHAGE INTEGRASE-RELATED"/>
    <property type="match status" value="1"/>
</dbReference>